<feature type="region of interest" description="Disordered" evidence="1">
    <location>
        <begin position="1"/>
        <end position="38"/>
    </location>
</feature>
<proteinExistence type="predicted"/>
<name>A0A6A4T3V8_SCOMX</name>
<evidence type="ECO:0000256" key="1">
    <source>
        <dbReference type="SAM" id="MobiDB-lite"/>
    </source>
</evidence>
<dbReference type="EMBL" id="VEVO01000007">
    <property type="protein sequence ID" value="KAF0039569.1"/>
    <property type="molecule type" value="Genomic_DNA"/>
</dbReference>
<dbReference type="AlphaFoldDB" id="A0A6A4T3V8"/>
<comment type="caution">
    <text evidence="2">The sequence shown here is derived from an EMBL/GenBank/DDBJ whole genome shotgun (WGS) entry which is preliminary data.</text>
</comment>
<sequence length="119" mass="13888">MSESRQHLKERHLHATQPHLHMTAGTPSSDSTDRSYREGVDPHLTVNMYNFTGSYYKTKLVHLNRPINDPQSPHFQNFTEYIFHQKMTNGIQRQQRCDSRCCQISVTLLIIIAIFTNTK</sequence>
<dbReference type="Proteomes" id="UP000438429">
    <property type="component" value="Unassembled WGS sequence"/>
</dbReference>
<organism evidence="2 3">
    <name type="scientific">Scophthalmus maximus</name>
    <name type="common">Turbot</name>
    <name type="synonym">Psetta maxima</name>
    <dbReference type="NCBI Taxonomy" id="52904"/>
    <lineage>
        <taxon>Eukaryota</taxon>
        <taxon>Metazoa</taxon>
        <taxon>Chordata</taxon>
        <taxon>Craniata</taxon>
        <taxon>Vertebrata</taxon>
        <taxon>Euteleostomi</taxon>
        <taxon>Actinopterygii</taxon>
        <taxon>Neopterygii</taxon>
        <taxon>Teleostei</taxon>
        <taxon>Neoteleostei</taxon>
        <taxon>Acanthomorphata</taxon>
        <taxon>Carangaria</taxon>
        <taxon>Pleuronectiformes</taxon>
        <taxon>Pleuronectoidei</taxon>
        <taxon>Scophthalmidae</taxon>
        <taxon>Scophthalmus</taxon>
    </lineage>
</organism>
<accession>A0A6A4T3V8</accession>
<reference evidence="2 3" key="1">
    <citation type="submission" date="2019-06" db="EMBL/GenBank/DDBJ databases">
        <title>Draft genomes of female and male turbot (Scophthalmus maximus).</title>
        <authorList>
            <person name="Xu H."/>
            <person name="Xu X.-W."/>
            <person name="Shao C."/>
            <person name="Chen S."/>
        </authorList>
    </citation>
    <scope>NUCLEOTIDE SEQUENCE [LARGE SCALE GENOMIC DNA]</scope>
    <source>
        <strain evidence="2">Ysfricsl-2016a</strain>
        <tissue evidence="2">Blood</tissue>
    </source>
</reference>
<evidence type="ECO:0000313" key="3">
    <source>
        <dbReference type="Proteomes" id="UP000438429"/>
    </source>
</evidence>
<protein>
    <submittedName>
        <fullName evidence="2">Uncharacterized protein</fullName>
    </submittedName>
</protein>
<evidence type="ECO:0000313" key="2">
    <source>
        <dbReference type="EMBL" id="KAF0039569.1"/>
    </source>
</evidence>
<gene>
    <name evidence="2" type="ORF">F2P81_007804</name>
</gene>